<gene>
    <name evidence="1" type="ORF">NCTC12965_08263</name>
</gene>
<reference evidence="1" key="1">
    <citation type="submission" date="2019-05" db="EMBL/GenBank/DDBJ databases">
        <authorList>
            <consortium name="Pathogen Informatics"/>
        </authorList>
    </citation>
    <scope>NUCLEOTIDE SEQUENCE [LARGE SCALE GENOMIC DNA]</scope>
    <source>
        <strain evidence="1">NCTC12965</strain>
    </source>
</reference>
<sequence>MSNSQVPLSTYSSTQKNSWYGDVIDKRELIQCGGQVGFCNRNRTRSVPLSLWERVRVRGHHRTLVFA</sequence>
<evidence type="ECO:0000313" key="1">
    <source>
        <dbReference type="EMBL" id="VTR59803.1"/>
    </source>
</evidence>
<proteinExistence type="predicted"/>
<accession>A0A4U9WKF2</accession>
<dbReference type="EMBL" id="CABEEZ010000163">
    <property type="protein sequence ID" value="VTR59803.1"/>
    <property type="molecule type" value="Genomic_DNA"/>
</dbReference>
<dbReference type="AlphaFoldDB" id="A0A4U9WKF2"/>
<organism evidence="1">
    <name type="scientific">Serratia fonticola</name>
    <dbReference type="NCBI Taxonomy" id="47917"/>
    <lineage>
        <taxon>Bacteria</taxon>
        <taxon>Pseudomonadati</taxon>
        <taxon>Pseudomonadota</taxon>
        <taxon>Gammaproteobacteria</taxon>
        <taxon>Enterobacterales</taxon>
        <taxon>Yersiniaceae</taxon>
        <taxon>Serratia</taxon>
    </lineage>
</organism>
<name>A0A4U9WKF2_SERFO</name>
<protein>
    <submittedName>
        <fullName evidence="1">Uncharacterized protein</fullName>
    </submittedName>
</protein>